<protein>
    <submittedName>
        <fullName evidence="2">Uncharacterized protein</fullName>
    </submittedName>
</protein>
<reference evidence="3" key="1">
    <citation type="submission" date="2013-09" db="EMBL/GenBank/DDBJ databases">
        <title>The Genome Sequence of Anopheles culicifacies species A.</title>
        <authorList>
            <consortium name="The Broad Institute Genomics Platform"/>
            <person name="Neafsey D.E."/>
            <person name="Besansky N."/>
            <person name="Howell P."/>
            <person name="Walton C."/>
            <person name="Young S.K."/>
            <person name="Zeng Q."/>
            <person name="Gargeya S."/>
            <person name="Fitzgerald M."/>
            <person name="Haas B."/>
            <person name="Abouelleil A."/>
            <person name="Allen A.W."/>
            <person name="Alvarado L."/>
            <person name="Arachchi H.M."/>
            <person name="Berlin A.M."/>
            <person name="Chapman S.B."/>
            <person name="Gainer-Dewar J."/>
            <person name="Goldberg J."/>
            <person name="Griggs A."/>
            <person name="Gujja S."/>
            <person name="Hansen M."/>
            <person name="Howarth C."/>
            <person name="Imamovic A."/>
            <person name="Ireland A."/>
            <person name="Larimer J."/>
            <person name="McCowan C."/>
            <person name="Murphy C."/>
            <person name="Pearson M."/>
            <person name="Poon T.W."/>
            <person name="Priest M."/>
            <person name="Roberts A."/>
            <person name="Saif S."/>
            <person name="Shea T."/>
            <person name="Sisk P."/>
            <person name="Sykes S."/>
            <person name="Wortman J."/>
            <person name="Nusbaum C."/>
            <person name="Birren B."/>
        </authorList>
    </citation>
    <scope>NUCLEOTIDE SEQUENCE [LARGE SCALE GENOMIC DNA]</scope>
    <source>
        <strain evidence="3">A-37</strain>
    </source>
</reference>
<accession>A0A182LYN3</accession>
<evidence type="ECO:0000256" key="1">
    <source>
        <dbReference type="SAM" id="Coils"/>
    </source>
</evidence>
<name>A0A182LYN3_9DIPT</name>
<proteinExistence type="predicted"/>
<dbReference type="AlphaFoldDB" id="A0A182LYN3"/>
<keyword evidence="1" id="KW-0175">Coiled coil</keyword>
<evidence type="ECO:0000313" key="3">
    <source>
        <dbReference type="Proteomes" id="UP000075883"/>
    </source>
</evidence>
<dbReference type="EnsemblMetazoa" id="ACUA005133-RA">
    <property type="protein sequence ID" value="ACUA005133-PA"/>
    <property type="gene ID" value="ACUA005133"/>
</dbReference>
<keyword evidence="3" id="KW-1185">Reference proteome</keyword>
<dbReference type="Proteomes" id="UP000075883">
    <property type="component" value="Unassembled WGS sequence"/>
</dbReference>
<dbReference type="EMBL" id="AXCM01013850">
    <property type="status" value="NOT_ANNOTATED_CDS"/>
    <property type="molecule type" value="Genomic_DNA"/>
</dbReference>
<dbReference type="VEuPathDB" id="VectorBase:ACUA005133"/>
<feature type="coiled-coil region" evidence="1">
    <location>
        <begin position="40"/>
        <end position="67"/>
    </location>
</feature>
<reference evidence="2" key="2">
    <citation type="submission" date="2020-05" db="UniProtKB">
        <authorList>
            <consortium name="EnsemblMetazoa"/>
        </authorList>
    </citation>
    <scope>IDENTIFICATION</scope>
    <source>
        <strain evidence="2">A-37</strain>
    </source>
</reference>
<sequence>MSHHNNQSSMNENVEWHLSGNNKIAVVSVGTNTDKEESNEAAMIINISNLEKRLKDMEENFDLKLQQHLQELEEKFNHNVEQIPERTAFGSSTRDDHHHQRIILFENSLRAARVYFPFVSAWPTVVASTTTLAR</sequence>
<organism evidence="2 3">
    <name type="scientific">Anopheles culicifacies</name>
    <dbReference type="NCBI Taxonomy" id="139723"/>
    <lineage>
        <taxon>Eukaryota</taxon>
        <taxon>Metazoa</taxon>
        <taxon>Ecdysozoa</taxon>
        <taxon>Arthropoda</taxon>
        <taxon>Hexapoda</taxon>
        <taxon>Insecta</taxon>
        <taxon>Pterygota</taxon>
        <taxon>Neoptera</taxon>
        <taxon>Endopterygota</taxon>
        <taxon>Diptera</taxon>
        <taxon>Nematocera</taxon>
        <taxon>Culicoidea</taxon>
        <taxon>Culicidae</taxon>
        <taxon>Anophelinae</taxon>
        <taxon>Anopheles</taxon>
        <taxon>culicifacies species complex</taxon>
    </lineage>
</organism>
<evidence type="ECO:0000313" key="2">
    <source>
        <dbReference type="EnsemblMetazoa" id="ACUA005133-PA"/>
    </source>
</evidence>